<dbReference type="InterPro" id="IPR036618">
    <property type="entry name" value="PtsI_HPr-bd_sf"/>
</dbReference>
<dbReference type="SUPFAM" id="SSF51621">
    <property type="entry name" value="Phosphoenolpyruvate/pyruvate domain"/>
    <property type="match status" value="1"/>
</dbReference>
<comment type="caution">
    <text evidence="23">The sequence shown here is derived from an EMBL/GenBank/DDBJ whole genome shotgun (WGS) entry which is preliminary data.</text>
</comment>
<evidence type="ECO:0000259" key="20">
    <source>
        <dbReference type="Pfam" id="PF00391"/>
    </source>
</evidence>
<dbReference type="Gene3D" id="3.50.30.10">
    <property type="entry name" value="Phosphohistidine domain"/>
    <property type="match status" value="1"/>
</dbReference>
<dbReference type="InterPro" id="IPR008731">
    <property type="entry name" value="PTS_EIN"/>
</dbReference>
<evidence type="ECO:0000256" key="13">
    <source>
        <dbReference type="ARBA" id="ARBA00022777"/>
    </source>
</evidence>
<comment type="function">
    <text evidence="16">General (non sugar-specific) component of the phosphoenolpyruvate-dependent sugar phosphotransferase system (sugar PTS). This major carbohydrate active-transport system catalyzes the phosphorylation of incoming sugar substrates concomitantly with their translocation across the cell membrane. Enzyme I transfers the phosphoryl group from phosphoenolpyruvate (PEP) to the phosphoryl carrier protein (HPr).</text>
</comment>
<dbReference type="GO" id="GO:0009401">
    <property type="term" value="P:phosphoenolpyruvate-dependent sugar phosphotransferase system"/>
    <property type="evidence" value="ECO:0007669"/>
    <property type="project" value="UniProtKB-KW"/>
</dbReference>
<feature type="domain" description="PEP-utilising enzyme C-terminal" evidence="21">
    <location>
        <begin position="248"/>
        <end position="530"/>
    </location>
</feature>
<keyword evidence="13 16" id="KW-0418">Kinase</keyword>
<dbReference type="InterPro" id="IPR050499">
    <property type="entry name" value="PEP-utilizing_PTS_enzyme"/>
</dbReference>
<dbReference type="Pfam" id="PF02896">
    <property type="entry name" value="PEP-utilizers_C"/>
    <property type="match status" value="1"/>
</dbReference>
<keyword evidence="7 16" id="KW-0813">Transport</keyword>
<feature type="binding site" evidence="18">
    <location>
        <position position="324"/>
    </location>
    <ligand>
        <name>phosphoenolpyruvate</name>
        <dbReference type="ChEBI" id="CHEBI:58702"/>
    </ligand>
</feature>
<dbReference type="Proteomes" id="UP000553963">
    <property type="component" value="Unassembled WGS sequence"/>
</dbReference>
<evidence type="ECO:0000256" key="6">
    <source>
        <dbReference type="ARBA" id="ARBA00016544"/>
    </source>
</evidence>
<evidence type="ECO:0000256" key="2">
    <source>
        <dbReference type="ARBA" id="ARBA00001946"/>
    </source>
</evidence>
<gene>
    <name evidence="23" type="ORF">GGR25_001816</name>
</gene>
<dbReference type="SUPFAM" id="SSF52009">
    <property type="entry name" value="Phosphohistidine domain"/>
    <property type="match status" value="1"/>
</dbReference>
<keyword evidence="14 16" id="KW-0460">Magnesium</keyword>
<evidence type="ECO:0000256" key="16">
    <source>
        <dbReference type="PIRNR" id="PIRNR000732"/>
    </source>
</evidence>
<keyword evidence="11 16" id="KW-0598">Phosphotransferase system</keyword>
<dbReference type="PANTHER" id="PTHR46244:SF6">
    <property type="entry name" value="PHOSPHOENOLPYRUVATE-PROTEIN PHOSPHOTRANSFERASE"/>
    <property type="match status" value="1"/>
</dbReference>
<dbReference type="SUPFAM" id="SSF47831">
    <property type="entry name" value="Enzyme I of the PEP:sugar phosphotransferase system HPr-binding (sub)domain"/>
    <property type="match status" value="1"/>
</dbReference>
<keyword evidence="8 16" id="KW-0963">Cytoplasm</keyword>
<feature type="active site" description="Proton donor" evidence="17">
    <location>
        <position position="492"/>
    </location>
</feature>
<dbReference type="NCBIfam" id="TIGR01417">
    <property type="entry name" value="PTS_I_fam"/>
    <property type="match status" value="1"/>
</dbReference>
<organism evidence="23 24">
    <name type="scientific">Kaistia hirudinis</name>
    <dbReference type="NCBI Taxonomy" id="1293440"/>
    <lineage>
        <taxon>Bacteria</taxon>
        <taxon>Pseudomonadati</taxon>
        <taxon>Pseudomonadota</taxon>
        <taxon>Alphaproteobacteria</taxon>
        <taxon>Hyphomicrobiales</taxon>
        <taxon>Kaistiaceae</taxon>
        <taxon>Kaistia</taxon>
    </lineage>
</organism>
<evidence type="ECO:0000256" key="19">
    <source>
        <dbReference type="PIRSR" id="PIRSR000732-3"/>
    </source>
</evidence>
<dbReference type="InterPro" id="IPR036637">
    <property type="entry name" value="Phosphohistidine_dom_sf"/>
</dbReference>
<dbReference type="Gene3D" id="1.10.274.10">
    <property type="entry name" value="PtsI, HPr-binding domain"/>
    <property type="match status" value="1"/>
</dbReference>
<feature type="domain" description="PEP-utilising enzyme mobile" evidence="20">
    <location>
        <begin position="148"/>
        <end position="217"/>
    </location>
</feature>
<dbReference type="Pfam" id="PF00391">
    <property type="entry name" value="PEP-utilizers"/>
    <property type="match status" value="1"/>
</dbReference>
<keyword evidence="9 16" id="KW-0762">Sugar transport</keyword>
<evidence type="ECO:0000256" key="17">
    <source>
        <dbReference type="PIRSR" id="PIRSR000732-1"/>
    </source>
</evidence>
<feature type="binding site" evidence="18">
    <location>
        <begin position="444"/>
        <end position="445"/>
    </location>
    <ligand>
        <name>phosphoenolpyruvate</name>
        <dbReference type="ChEBI" id="CHEBI:58702"/>
    </ligand>
</feature>
<dbReference type="PRINTS" id="PR01736">
    <property type="entry name" value="PHPHTRNFRASE"/>
</dbReference>
<comment type="subcellular location">
    <subcellularLocation>
        <location evidence="3 16">Cytoplasm</location>
    </subcellularLocation>
</comment>
<evidence type="ECO:0000313" key="24">
    <source>
        <dbReference type="Proteomes" id="UP000553963"/>
    </source>
</evidence>
<feature type="binding site" evidence="18">
    <location>
        <position position="455"/>
    </location>
    <ligand>
        <name>phosphoenolpyruvate</name>
        <dbReference type="ChEBI" id="CHEBI:58702"/>
    </ligand>
</feature>
<feature type="active site" description="Tele-phosphohistidine intermediate" evidence="17">
    <location>
        <position position="183"/>
    </location>
</feature>
<feature type="binding site" evidence="19">
    <location>
        <position position="422"/>
    </location>
    <ligand>
        <name>Mg(2+)</name>
        <dbReference type="ChEBI" id="CHEBI:18420"/>
    </ligand>
</feature>
<evidence type="ECO:0000256" key="18">
    <source>
        <dbReference type="PIRSR" id="PIRSR000732-2"/>
    </source>
</evidence>
<dbReference type="AlphaFoldDB" id="A0A840AP35"/>
<dbReference type="GO" id="GO:0046872">
    <property type="term" value="F:metal ion binding"/>
    <property type="evidence" value="ECO:0007669"/>
    <property type="project" value="UniProtKB-KW"/>
</dbReference>
<dbReference type="InterPro" id="IPR040442">
    <property type="entry name" value="Pyrv_kinase-like_dom_sf"/>
</dbReference>
<dbReference type="GO" id="GO:0016301">
    <property type="term" value="F:kinase activity"/>
    <property type="evidence" value="ECO:0007669"/>
    <property type="project" value="UniProtKB-KW"/>
</dbReference>
<keyword evidence="12 16" id="KW-0479">Metal-binding</keyword>
<comment type="similarity">
    <text evidence="4 16">Belongs to the PEP-utilizing enzyme family.</text>
</comment>
<feature type="binding site" evidence="18">
    <location>
        <position position="288"/>
    </location>
    <ligand>
        <name>phosphoenolpyruvate</name>
        <dbReference type="ChEBI" id="CHEBI:58702"/>
    </ligand>
</feature>
<comment type="cofactor">
    <cofactor evidence="2 16 19">
        <name>Mg(2+)</name>
        <dbReference type="ChEBI" id="CHEBI:18420"/>
    </cofactor>
</comment>
<name>A0A840AP35_9HYPH</name>
<dbReference type="InterPro" id="IPR008279">
    <property type="entry name" value="PEP-util_enz_mobile_dom"/>
</dbReference>
<dbReference type="InterPro" id="IPR000121">
    <property type="entry name" value="PEP_util_C"/>
</dbReference>
<evidence type="ECO:0000256" key="3">
    <source>
        <dbReference type="ARBA" id="ARBA00004496"/>
    </source>
</evidence>
<dbReference type="EMBL" id="JACIDS010000002">
    <property type="protein sequence ID" value="MBB3930777.1"/>
    <property type="molecule type" value="Genomic_DNA"/>
</dbReference>
<evidence type="ECO:0000256" key="11">
    <source>
        <dbReference type="ARBA" id="ARBA00022683"/>
    </source>
</evidence>
<evidence type="ECO:0000256" key="1">
    <source>
        <dbReference type="ARBA" id="ARBA00000683"/>
    </source>
</evidence>
<dbReference type="PIRSF" id="PIRSF000732">
    <property type="entry name" value="PTS_enzyme_I"/>
    <property type="match status" value="1"/>
</dbReference>
<keyword evidence="10 16" id="KW-0808">Transferase</keyword>
<dbReference type="RefSeq" id="WP_183398401.1">
    <property type="nucleotide sequence ID" value="NZ_JACIDS010000002.1"/>
</dbReference>
<dbReference type="GO" id="GO:0005737">
    <property type="term" value="C:cytoplasm"/>
    <property type="evidence" value="ECO:0007669"/>
    <property type="project" value="UniProtKB-SubCell"/>
</dbReference>
<evidence type="ECO:0000256" key="10">
    <source>
        <dbReference type="ARBA" id="ARBA00022679"/>
    </source>
</evidence>
<dbReference type="PANTHER" id="PTHR46244">
    <property type="entry name" value="PHOSPHOENOLPYRUVATE-PROTEIN PHOSPHOTRANSFERASE"/>
    <property type="match status" value="1"/>
</dbReference>
<dbReference type="GO" id="GO:0008965">
    <property type="term" value="F:phosphoenolpyruvate-protein phosphotransferase activity"/>
    <property type="evidence" value="ECO:0007669"/>
    <property type="project" value="UniProtKB-EC"/>
</dbReference>
<feature type="binding site" evidence="19">
    <location>
        <position position="445"/>
    </location>
    <ligand>
        <name>Mg(2+)</name>
        <dbReference type="ChEBI" id="CHEBI:18420"/>
    </ligand>
</feature>
<dbReference type="InterPro" id="IPR015813">
    <property type="entry name" value="Pyrv/PenolPyrv_kinase-like_dom"/>
</dbReference>
<evidence type="ECO:0000256" key="5">
    <source>
        <dbReference type="ARBA" id="ARBA00012232"/>
    </source>
</evidence>
<evidence type="ECO:0000256" key="12">
    <source>
        <dbReference type="ARBA" id="ARBA00022723"/>
    </source>
</evidence>
<dbReference type="EC" id="2.7.3.9" evidence="5 16"/>
<sequence>MPGMVERFGRAAAPGLAFGPVHRIADRTVLVRRAGSPDEERAALEAAIATASEDIAALMAAADDDGAAMLEFQLALLEDDALRAPALDAIAGGTDAASAWRDALNAQIEDYRASDDAYFAARASDLQDLSDRVLGHLAGGGAEAAPAPGTILLGRDLTPSRFLALDWSKGGAIALSEGSPSSHVAMLARSRSVPMVVGLSDIPDAAFSEAIVDGESGRLVLDPLPEQRAALAALQSDAALRVGAEAAVLREPAHIASGERVAVLINVAKPDELAAIDPAICDGIGLVRTEFLFSSPAGLPDEETQYRAYRTILEWAGDKPVTIRTVDAGGDKPVAGLTIDGESNPFLGTRGVRLSLERPAIFRLQLRALARAAEHGNLKIMLPMVTVPSEIDRAAALLGAAIEELEAEGIPCRRPPLGIMVEVPAVAVVPELFGAAAFFSIGSNDLTQYTTAAARDIAAVAELGDAGHPAVIALIRNVVEGAAKLGIDVSLCGDMGGDPQLLPALMSAGLRAVSVAPPLVGRVKLALARISGEGA</sequence>
<evidence type="ECO:0000256" key="7">
    <source>
        <dbReference type="ARBA" id="ARBA00022448"/>
    </source>
</evidence>
<evidence type="ECO:0000259" key="21">
    <source>
        <dbReference type="Pfam" id="PF02896"/>
    </source>
</evidence>
<comment type="catalytic activity">
    <reaction evidence="1 16">
        <text>L-histidyl-[protein] + phosphoenolpyruvate = N(pros)-phospho-L-histidyl-[protein] + pyruvate</text>
        <dbReference type="Rhea" id="RHEA:23880"/>
        <dbReference type="Rhea" id="RHEA-COMP:9745"/>
        <dbReference type="Rhea" id="RHEA-COMP:9746"/>
        <dbReference type="ChEBI" id="CHEBI:15361"/>
        <dbReference type="ChEBI" id="CHEBI:29979"/>
        <dbReference type="ChEBI" id="CHEBI:58702"/>
        <dbReference type="ChEBI" id="CHEBI:64837"/>
        <dbReference type="EC" id="2.7.3.9"/>
    </reaction>
</comment>
<dbReference type="InterPro" id="IPR024692">
    <property type="entry name" value="PTS_EI"/>
</dbReference>
<evidence type="ECO:0000256" key="14">
    <source>
        <dbReference type="ARBA" id="ARBA00022842"/>
    </source>
</evidence>
<protein>
    <recommendedName>
        <fullName evidence="6 16">Phosphoenolpyruvate-protein phosphotransferase</fullName>
        <ecNumber evidence="5 16">2.7.3.9</ecNumber>
    </recommendedName>
    <alternativeName>
        <fullName evidence="15 16">Phosphotransferase system, enzyme I</fullName>
    </alternativeName>
</protein>
<evidence type="ECO:0000313" key="23">
    <source>
        <dbReference type="EMBL" id="MBB3930777.1"/>
    </source>
</evidence>
<dbReference type="InterPro" id="IPR006318">
    <property type="entry name" value="PTS_EI-like"/>
</dbReference>
<evidence type="ECO:0000259" key="22">
    <source>
        <dbReference type="Pfam" id="PF05524"/>
    </source>
</evidence>
<evidence type="ECO:0000256" key="4">
    <source>
        <dbReference type="ARBA" id="ARBA00007837"/>
    </source>
</evidence>
<evidence type="ECO:0000256" key="9">
    <source>
        <dbReference type="ARBA" id="ARBA00022597"/>
    </source>
</evidence>
<dbReference type="Gene3D" id="3.20.20.60">
    <property type="entry name" value="Phosphoenolpyruvate-binding domains"/>
    <property type="match status" value="1"/>
</dbReference>
<evidence type="ECO:0000256" key="15">
    <source>
        <dbReference type="ARBA" id="ARBA00033235"/>
    </source>
</evidence>
<feature type="domain" description="Phosphotransferase system enzyme I N-terminal" evidence="22">
    <location>
        <begin position="9"/>
        <end position="122"/>
    </location>
</feature>
<reference evidence="23 24" key="1">
    <citation type="submission" date="2020-08" db="EMBL/GenBank/DDBJ databases">
        <title>Genomic Encyclopedia of Type Strains, Phase IV (KMG-IV): sequencing the most valuable type-strain genomes for metagenomic binning, comparative biology and taxonomic classification.</title>
        <authorList>
            <person name="Goeker M."/>
        </authorList>
    </citation>
    <scope>NUCLEOTIDE SEQUENCE [LARGE SCALE GENOMIC DNA]</scope>
    <source>
        <strain evidence="23 24">DSM 25966</strain>
    </source>
</reference>
<keyword evidence="24" id="KW-1185">Reference proteome</keyword>
<proteinExistence type="inferred from homology"/>
<evidence type="ECO:0000256" key="8">
    <source>
        <dbReference type="ARBA" id="ARBA00022490"/>
    </source>
</evidence>
<accession>A0A840AP35</accession>
<dbReference type="Pfam" id="PF05524">
    <property type="entry name" value="PEP-utilisers_N"/>
    <property type="match status" value="1"/>
</dbReference>